<dbReference type="Proteomes" id="UP000824231">
    <property type="component" value="Unassembled WGS sequence"/>
</dbReference>
<comment type="catalytic activity">
    <reaction evidence="7">
        <text>L-cysteinyl-[prolipoprotein] + a 1,2-diacyl-sn-glycero-3-phospho-(1'-sn-glycerol) = an S-1,2-diacyl-sn-glyceryl-L-cysteinyl-[prolipoprotein] + sn-glycerol 1-phosphate + H(+)</text>
        <dbReference type="Rhea" id="RHEA:56712"/>
        <dbReference type="Rhea" id="RHEA-COMP:14679"/>
        <dbReference type="Rhea" id="RHEA-COMP:14680"/>
        <dbReference type="ChEBI" id="CHEBI:15378"/>
        <dbReference type="ChEBI" id="CHEBI:29950"/>
        <dbReference type="ChEBI" id="CHEBI:57685"/>
        <dbReference type="ChEBI" id="CHEBI:64716"/>
        <dbReference type="ChEBI" id="CHEBI:140658"/>
        <dbReference type="EC" id="2.5.1.145"/>
    </reaction>
</comment>
<comment type="subcellular location">
    <subcellularLocation>
        <location evidence="7">Cell membrane</location>
        <topology evidence="7">Multi-pass membrane protein</topology>
    </subcellularLocation>
</comment>
<keyword evidence="6 7" id="KW-0472">Membrane</keyword>
<evidence type="ECO:0000256" key="5">
    <source>
        <dbReference type="ARBA" id="ARBA00022989"/>
    </source>
</evidence>
<dbReference type="PROSITE" id="PS01311">
    <property type="entry name" value="LGT"/>
    <property type="match status" value="1"/>
</dbReference>
<evidence type="ECO:0000313" key="8">
    <source>
        <dbReference type="EMBL" id="HIX35510.1"/>
    </source>
</evidence>
<name>A0A9D2AL81_9LACO</name>
<feature type="transmembrane region" description="Helical" evidence="7">
    <location>
        <begin position="86"/>
        <end position="109"/>
    </location>
</feature>
<gene>
    <name evidence="7 8" type="primary">lgt</name>
    <name evidence="8" type="ORF">H9856_03800</name>
</gene>
<dbReference type="EC" id="2.5.1.145" evidence="7"/>
<keyword evidence="3 7" id="KW-0808">Transferase</keyword>
<comment type="caution">
    <text evidence="8">The sequence shown here is derived from an EMBL/GenBank/DDBJ whole genome shotgun (WGS) entry which is preliminary data.</text>
</comment>
<evidence type="ECO:0000256" key="7">
    <source>
        <dbReference type="HAMAP-Rule" id="MF_01147"/>
    </source>
</evidence>
<evidence type="ECO:0000256" key="6">
    <source>
        <dbReference type="ARBA" id="ARBA00023136"/>
    </source>
</evidence>
<dbReference type="NCBIfam" id="TIGR00544">
    <property type="entry name" value="lgt"/>
    <property type="match status" value="1"/>
</dbReference>
<dbReference type="GO" id="GO:0042158">
    <property type="term" value="P:lipoprotein biosynthetic process"/>
    <property type="evidence" value="ECO:0007669"/>
    <property type="project" value="UniProtKB-UniRule"/>
</dbReference>
<evidence type="ECO:0000256" key="2">
    <source>
        <dbReference type="ARBA" id="ARBA00022475"/>
    </source>
</evidence>
<dbReference type="GO" id="GO:0008961">
    <property type="term" value="F:phosphatidylglycerol-prolipoprotein diacylglyceryl transferase activity"/>
    <property type="evidence" value="ECO:0007669"/>
    <property type="project" value="UniProtKB-UniRule"/>
</dbReference>
<dbReference type="PANTHER" id="PTHR30589:SF0">
    <property type="entry name" value="PHOSPHATIDYLGLYCEROL--PROLIPOPROTEIN DIACYLGLYCERYL TRANSFERASE"/>
    <property type="match status" value="1"/>
</dbReference>
<dbReference type="Pfam" id="PF01790">
    <property type="entry name" value="LGT"/>
    <property type="match status" value="1"/>
</dbReference>
<dbReference type="HAMAP" id="MF_01147">
    <property type="entry name" value="Lgt"/>
    <property type="match status" value="1"/>
</dbReference>
<keyword evidence="4 7" id="KW-0812">Transmembrane</keyword>
<evidence type="ECO:0000313" key="9">
    <source>
        <dbReference type="Proteomes" id="UP000824231"/>
    </source>
</evidence>
<reference evidence="8" key="1">
    <citation type="journal article" date="2021" name="PeerJ">
        <title>Extensive microbial diversity within the chicken gut microbiome revealed by metagenomics and culture.</title>
        <authorList>
            <person name="Gilroy R."/>
            <person name="Ravi A."/>
            <person name="Getino M."/>
            <person name="Pursley I."/>
            <person name="Horton D.L."/>
            <person name="Alikhan N.F."/>
            <person name="Baker D."/>
            <person name="Gharbi K."/>
            <person name="Hall N."/>
            <person name="Watson M."/>
            <person name="Adriaenssens E.M."/>
            <person name="Foster-Nyarko E."/>
            <person name="Jarju S."/>
            <person name="Secka A."/>
            <person name="Antonio M."/>
            <person name="Oren A."/>
            <person name="Chaudhuri R.R."/>
            <person name="La Ragione R."/>
            <person name="Hildebrand F."/>
            <person name="Pallen M.J."/>
        </authorList>
    </citation>
    <scope>NUCLEOTIDE SEQUENCE</scope>
    <source>
        <strain evidence="8">ChiSxjej3B15-572</strain>
    </source>
</reference>
<comment type="function">
    <text evidence="7">Catalyzes the transfer of the diacylglyceryl group from phosphatidylglycerol to the sulfhydryl group of the N-terminal cysteine of a prolipoprotein, the first step in the formation of mature lipoproteins.</text>
</comment>
<keyword evidence="5 7" id="KW-1133">Transmembrane helix</keyword>
<comment type="pathway">
    <text evidence="7">Protein modification; lipoprotein biosynthesis (diacylglyceryl transfer).</text>
</comment>
<feature type="binding site" evidence="7">
    <location>
        <position position="137"/>
    </location>
    <ligand>
        <name>a 1,2-diacyl-sn-glycero-3-phospho-(1'-sn-glycerol)</name>
        <dbReference type="ChEBI" id="CHEBI:64716"/>
    </ligand>
</feature>
<dbReference type="GO" id="GO:0005886">
    <property type="term" value="C:plasma membrane"/>
    <property type="evidence" value="ECO:0007669"/>
    <property type="project" value="UniProtKB-SubCell"/>
</dbReference>
<evidence type="ECO:0000256" key="3">
    <source>
        <dbReference type="ARBA" id="ARBA00022679"/>
    </source>
</evidence>
<protein>
    <recommendedName>
        <fullName evidence="7">Phosphatidylglycerol--prolipoprotein diacylglyceryl transferase</fullName>
        <ecNumber evidence="7">2.5.1.145</ecNumber>
    </recommendedName>
</protein>
<dbReference type="EMBL" id="DXFH01000013">
    <property type="protein sequence ID" value="HIX35510.1"/>
    <property type="molecule type" value="Genomic_DNA"/>
</dbReference>
<feature type="transmembrane region" description="Helical" evidence="7">
    <location>
        <begin position="209"/>
        <end position="224"/>
    </location>
</feature>
<accession>A0A9D2AL81</accession>
<keyword evidence="2 7" id="KW-1003">Cell membrane</keyword>
<proteinExistence type="inferred from homology"/>
<dbReference type="InterPro" id="IPR001640">
    <property type="entry name" value="Lgt"/>
</dbReference>
<sequence length="277" mass="32091">MASKTLALNPIAWQGGPFTIHWYGVIIATGVILALWLSVREGKHQGIDEDVFYDYLLWALPVAIICARIYYVVFQWPYYRLHPDEIIAIWDGGIAIYGAIIGGLITLLIFCRARGLPVWTMLDVIAPTVILAQAIGRWGNFMNQEAFGRITTKAALLAQHLPQWIITQMHIQGAYRVPTFLYESLWDFCGFLFLIGLRHRKHLFKEGEVFFAYLIWYSMGRFWIEGMRTDSLMWGPIRVSQLLSVVLFVVSIALVLWRRQRVPDLPWYEQTKENNHE</sequence>
<evidence type="ECO:0000256" key="1">
    <source>
        <dbReference type="ARBA" id="ARBA00007150"/>
    </source>
</evidence>
<feature type="transmembrane region" description="Helical" evidence="7">
    <location>
        <begin position="236"/>
        <end position="257"/>
    </location>
</feature>
<dbReference type="PANTHER" id="PTHR30589">
    <property type="entry name" value="PROLIPOPROTEIN DIACYLGLYCERYL TRANSFERASE"/>
    <property type="match status" value="1"/>
</dbReference>
<comment type="similarity">
    <text evidence="1 7">Belongs to the Lgt family.</text>
</comment>
<dbReference type="AlphaFoldDB" id="A0A9D2AL81"/>
<feature type="transmembrane region" description="Helical" evidence="7">
    <location>
        <begin position="51"/>
        <end position="74"/>
    </location>
</feature>
<reference evidence="8" key="2">
    <citation type="submission" date="2021-04" db="EMBL/GenBank/DDBJ databases">
        <authorList>
            <person name="Gilroy R."/>
        </authorList>
    </citation>
    <scope>NUCLEOTIDE SEQUENCE</scope>
    <source>
        <strain evidence="8">ChiSxjej3B15-572</strain>
    </source>
</reference>
<organism evidence="8 9">
    <name type="scientific">Candidatus Limosilactobacillus merdigallinarum</name>
    <dbReference type="NCBI Taxonomy" id="2838652"/>
    <lineage>
        <taxon>Bacteria</taxon>
        <taxon>Bacillati</taxon>
        <taxon>Bacillota</taxon>
        <taxon>Bacilli</taxon>
        <taxon>Lactobacillales</taxon>
        <taxon>Lactobacillaceae</taxon>
        <taxon>Limosilactobacillus</taxon>
    </lineage>
</organism>
<feature type="transmembrane region" description="Helical" evidence="7">
    <location>
        <begin position="20"/>
        <end position="39"/>
    </location>
</feature>
<evidence type="ECO:0000256" key="4">
    <source>
        <dbReference type="ARBA" id="ARBA00022692"/>
    </source>
</evidence>